<proteinExistence type="predicted"/>
<evidence type="ECO:0000259" key="2">
    <source>
        <dbReference type="Pfam" id="PF13349"/>
    </source>
</evidence>
<dbReference type="Pfam" id="PF22746">
    <property type="entry name" value="SHOCT-like_DUF2089-C"/>
    <property type="match status" value="1"/>
</dbReference>
<dbReference type="Proteomes" id="UP000243605">
    <property type="component" value="Unassembled WGS sequence"/>
</dbReference>
<dbReference type="InterPro" id="IPR053959">
    <property type="entry name" value="YvlB/LiaX_N"/>
</dbReference>
<evidence type="ECO:0000313" key="4">
    <source>
        <dbReference type="EMBL" id="SEW00600.1"/>
    </source>
</evidence>
<dbReference type="Pfam" id="PF13349">
    <property type="entry name" value="DUF4097"/>
    <property type="match status" value="1"/>
</dbReference>
<organism evidence="4 5">
    <name type="scientific">Aliicoccus persicus</name>
    <dbReference type="NCBI Taxonomy" id="930138"/>
    <lineage>
        <taxon>Bacteria</taxon>
        <taxon>Bacillati</taxon>
        <taxon>Bacillota</taxon>
        <taxon>Bacilli</taxon>
        <taxon>Bacillales</taxon>
        <taxon>Staphylococcaceae</taxon>
        <taxon>Aliicoccus</taxon>
    </lineage>
</organism>
<dbReference type="EMBL" id="FOIT01000003">
    <property type="protein sequence ID" value="SEW00600.1"/>
    <property type="molecule type" value="Genomic_DNA"/>
</dbReference>
<gene>
    <name evidence="4" type="ORF">SAMN05192557_1178</name>
</gene>
<feature type="domain" description="DUF4097" evidence="2">
    <location>
        <begin position="145"/>
        <end position="359"/>
    </location>
</feature>
<feature type="region of interest" description="Disordered" evidence="1">
    <location>
        <begin position="28"/>
        <end position="68"/>
    </location>
</feature>
<sequence length="395" mass="44306">MNHKAQILKMLEEGKINAEEAFKLIEALDKDSETSTPNDSKKVTVERPTEEDAGERKTVQDANEQGQKKNAFEDIFSDITNDFQKLFNSEKLSETWKNIRGSEQTQQVKNTVGKALDSVKNTNFESMFSQGPKNRLIETIDEDINRMNIDVTHGNVSIVPTERVTTVKFEVIPLYRKLDKKKNYFEDIICEVNDGNLNIVSDAKFIKVNVEVLLNQDTLKRLIISGTNGNVDLADHTFDELSVDLLNGNIKLDGTMTNNAFLRTSRGNLTVGKGSHKVLEMISMFGTINTDKLYAKELNVSANGAVNIALESQTEAAVLNSNMGNINLTVPRDRHFEGRMSTVLGQLNYPSDIEVRSMKHQDVGIKEVMLINDTDEPSVYLEVSTKFGSVTLHRK</sequence>
<keyword evidence="5" id="KW-1185">Reference proteome</keyword>
<feature type="compositionally biased region" description="Basic and acidic residues" evidence="1">
    <location>
        <begin position="28"/>
        <end position="59"/>
    </location>
</feature>
<protein>
    <submittedName>
        <fullName evidence="4">Adhesin</fullName>
    </submittedName>
</protein>
<dbReference type="OrthoDB" id="2240743at2"/>
<evidence type="ECO:0000259" key="3">
    <source>
        <dbReference type="Pfam" id="PF22746"/>
    </source>
</evidence>
<dbReference type="InterPro" id="IPR025164">
    <property type="entry name" value="Toastrack_DUF4097"/>
</dbReference>
<accession>A0A662Z5H2</accession>
<name>A0A662Z5H2_9STAP</name>
<evidence type="ECO:0000256" key="1">
    <source>
        <dbReference type="SAM" id="MobiDB-lite"/>
    </source>
</evidence>
<dbReference type="Gene3D" id="2.160.20.120">
    <property type="match status" value="1"/>
</dbReference>
<evidence type="ECO:0000313" key="5">
    <source>
        <dbReference type="Proteomes" id="UP000243605"/>
    </source>
</evidence>
<dbReference type="AlphaFoldDB" id="A0A662Z5H2"/>
<dbReference type="RefSeq" id="WP_091474783.1">
    <property type="nucleotide sequence ID" value="NZ_FOIT01000003.1"/>
</dbReference>
<reference evidence="4 5" key="1">
    <citation type="submission" date="2016-10" db="EMBL/GenBank/DDBJ databases">
        <authorList>
            <person name="Varghese N."/>
            <person name="Submissions S."/>
        </authorList>
    </citation>
    <scope>NUCLEOTIDE SEQUENCE [LARGE SCALE GENOMIC DNA]</scope>
    <source>
        <strain evidence="4 5">IBRC-M10081</strain>
    </source>
</reference>
<feature type="domain" description="YvlB/LiaX N-terminal" evidence="3">
    <location>
        <begin position="5"/>
        <end position="32"/>
    </location>
</feature>